<accession>A0A103E0L9</accession>
<dbReference type="Pfam" id="PF06127">
    <property type="entry name" value="Mpo1-like"/>
    <property type="match status" value="1"/>
</dbReference>
<evidence type="ECO:0000256" key="1">
    <source>
        <dbReference type="SAM" id="Phobius"/>
    </source>
</evidence>
<dbReference type="InterPro" id="IPR009305">
    <property type="entry name" value="Mpo1-like"/>
</dbReference>
<dbReference type="Proteomes" id="UP000062788">
    <property type="component" value="Unassembled WGS sequence"/>
</dbReference>
<dbReference type="AlphaFoldDB" id="A0A103E0L9"/>
<gene>
    <name evidence="2" type="ORF">WS67_17390</name>
</gene>
<keyword evidence="1" id="KW-0812">Transmembrane</keyword>
<dbReference type="OrthoDB" id="7356072at2"/>
<protein>
    <recommendedName>
        <fullName evidence="4">Transmembrane protein</fullName>
    </recommendedName>
</protein>
<feature type="transmembrane region" description="Helical" evidence="1">
    <location>
        <begin position="57"/>
        <end position="76"/>
    </location>
</feature>
<dbReference type="EMBL" id="LOWA01000036">
    <property type="protein sequence ID" value="KVE26132.1"/>
    <property type="molecule type" value="Genomic_DNA"/>
</dbReference>
<evidence type="ECO:0000313" key="3">
    <source>
        <dbReference type="Proteomes" id="UP000062788"/>
    </source>
</evidence>
<reference evidence="2 3" key="1">
    <citation type="submission" date="2015-11" db="EMBL/GenBank/DDBJ databases">
        <title>Expanding the genomic diversity of Burkholderia species for the development of highly accurate diagnostics.</title>
        <authorList>
            <person name="Sahl J."/>
            <person name="Keim P."/>
            <person name="Wagner D."/>
        </authorList>
    </citation>
    <scope>NUCLEOTIDE SEQUENCE [LARGE SCALE GENOMIC DNA]</scope>
    <source>
        <strain evidence="2 3">TSV85</strain>
    </source>
</reference>
<organism evidence="2 3">
    <name type="scientific">Burkholderia singularis</name>
    <dbReference type="NCBI Taxonomy" id="1503053"/>
    <lineage>
        <taxon>Bacteria</taxon>
        <taxon>Pseudomonadati</taxon>
        <taxon>Pseudomonadota</taxon>
        <taxon>Betaproteobacteria</taxon>
        <taxon>Burkholderiales</taxon>
        <taxon>Burkholderiaceae</taxon>
        <taxon>Burkholderia</taxon>
        <taxon>pseudomallei group</taxon>
    </lineage>
</organism>
<evidence type="ECO:0008006" key="4">
    <source>
        <dbReference type="Google" id="ProtNLM"/>
    </source>
</evidence>
<keyword evidence="1" id="KW-0472">Membrane</keyword>
<keyword evidence="3" id="KW-1185">Reference proteome</keyword>
<dbReference type="PANTHER" id="PTHR34205:SF2">
    <property type="entry name" value="DUF962 DOMAIN-CONTAINING PROTEIN"/>
    <property type="match status" value="1"/>
</dbReference>
<proteinExistence type="predicted"/>
<evidence type="ECO:0000313" key="2">
    <source>
        <dbReference type="EMBL" id="KVE26132.1"/>
    </source>
</evidence>
<keyword evidence="1" id="KW-1133">Transmembrane helix</keyword>
<sequence length="108" mass="12276">MTHSDSSPTEHFANFSEFYPFYLGEHRNLVSRRLHFIGSLGVIGCVAMALATGRWAWLPAAAVCGYAFAWVGHFFFEKNRPATFRHPLYSLMGDWVMFKDICTGKLPI</sequence>
<dbReference type="PANTHER" id="PTHR34205">
    <property type="entry name" value="TRANSMEMBRANE PROTEIN"/>
    <property type="match status" value="1"/>
</dbReference>
<dbReference type="RefSeq" id="WP_059518666.1">
    <property type="nucleotide sequence ID" value="NZ_LOWA01000036.1"/>
</dbReference>
<feature type="transmembrane region" description="Helical" evidence="1">
    <location>
        <begin position="34"/>
        <end position="51"/>
    </location>
</feature>
<name>A0A103E0L9_9BURK</name>
<comment type="caution">
    <text evidence="2">The sequence shown here is derived from an EMBL/GenBank/DDBJ whole genome shotgun (WGS) entry which is preliminary data.</text>
</comment>